<protein>
    <recommendedName>
        <fullName evidence="6 10">UDP-glucose 4-epimerase</fullName>
        <ecNumber evidence="5 10">5.1.3.2</ecNumber>
    </recommendedName>
</protein>
<dbReference type="InterPro" id="IPR001509">
    <property type="entry name" value="Epimerase_deHydtase"/>
</dbReference>
<keyword evidence="9 10" id="KW-0119">Carbohydrate metabolism</keyword>
<proteinExistence type="inferred from homology"/>
<organism evidence="12 13">
    <name type="scientific">Henriciella algicola</name>
    <dbReference type="NCBI Taxonomy" id="1608422"/>
    <lineage>
        <taxon>Bacteria</taxon>
        <taxon>Pseudomonadati</taxon>
        <taxon>Pseudomonadota</taxon>
        <taxon>Alphaproteobacteria</taxon>
        <taxon>Hyphomonadales</taxon>
        <taxon>Hyphomonadaceae</taxon>
        <taxon>Henriciella</taxon>
    </lineage>
</organism>
<evidence type="ECO:0000256" key="6">
    <source>
        <dbReference type="ARBA" id="ARBA00018569"/>
    </source>
</evidence>
<comment type="caution">
    <text evidence="12">The sequence shown here is derived from an EMBL/GenBank/DDBJ whole genome shotgun (WGS) entry which is preliminary data.</text>
</comment>
<dbReference type="GO" id="GO:0033499">
    <property type="term" value="P:galactose catabolic process via UDP-galactose, Leloir pathway"/>
    <property type="evidence" value="ECO:0007669"/>
    <property type="project" value="TreeGrafter"/>
</dbReference>
<evidence type="ECO:0000256" key="3">
    <source>
        <dbReference type="ARBA" id="ARBA00004947"/>
    </source>
</evidence>
<dbReference type="Gene3D" id="3.40.50.720">
    <property type="entry name" value="NAD(P)-binding Rossmann-like Domain"/>
    <property type="match status" value="1"/>
</dbReference>
<dbReference type="EC" id="5.1.3.2" evidence="5 10"/>
<sequence>MTKTVLVTGGAGYVGSHSCKAFAEAGWNIVVYDNLSRGWRDFVQFGELFEGDLLDADRLNEAFQKFKPEAVVHFAAFAYVGESVDQPGLYYENNTLGTVRLLDAMAKAGTDKIIFSSTCATYGVPTEMPITESMRQAPINPYGMSKLFVEKVLDDYETAHGIRSVKLRYFNAAGASPDGEIGERHDPETHLIPLCIEGVLNDTFKLTIFGDDFDTRDGTCIRDYIHVMDLADAHLKALDYLGGGGASDVFNLGTGTGTSVLEIVHAVERVTGKPVPREIGPRRPGDPPALIASAEKAARVLGWKPVQSDVDNVIATAYEWHLKELGRKAAL</sequence>
<accession>A0A399RH85</accession>
<dbReference type="OrthoDB" id="9801785at2"/>
<dbReference type="RefSeq" id="WP_119454599.1">
    <property type="nucleotide sequence ID" value="NZ_QWGA01000007.1"/>
</dbReference>
<dbReference type="PANTHER" id="PTHR43725">
    <property type="entry name" value="UDP-GLUCOSE 4-EPIMERASE"/>
    <property type="match status" value="1"/>
</dbReference>
<dbReference type="Gene3D" id="3.90.25.10">
    <property type="entry name" value="UDP-galactose 4-epimerase, domain 1"/>
    <property type="match status" value="1"/>
</dbReference>
<evidence type="ECO:0000256" key="9">
    <source>
        <dbReference type="ARBA" id="ARBA00023277"/>
    </source>
</evidence>
<evidence type="ECO:0000256" key="1">
    <source>
        <dbReference type="ARBA" id="ARBA00000083"/>
    </source>
</evidence>
<dbReference type="AlphaFoldDB" id="A0A399RH85"/>
<evidence type="ECO:0000256" key="4">
    <source>
        <dbReference type="ARBA" id="ARBA00007637"/>
    </source>
</evidence>
<dbReference type="Proteomes" id="UP000265845">
    <property type="component" value="Unassembled WGS sequence"/>
</dbReference>
<evidence type="ECO:0000313" key="12">
    <source>
        <dbReference type="EMBL" id="RIJ29185.1"/>
    </source>
</evidence>
<name>A0A399RH85_9PROT</name>
<dbReference type="Pfam" id="PF01370">
    <property type="entry name" value="Epimerase"/>
    <property type="match status" value="1"/>
</dbReference>
<comment type="cofactor">
    <cofactor evidence="2 10">
        <name>NAD(+)</name>
        <dbReference type="ChEBI" id="CHEBI:57540"/>
    </cofactor>
</comment>
<reference evidence="12 13" key="1">
    <citation type="submission" date="2018-08" db="EMBL/GenBank/DDBJ databases">
        <title>Henriciella mobilis sp. nov., isolated from seawater.</title>
        <authorList>
            <person name="Cheng H."/>
            <person name="Wu Y.-H."/>
            <person name="Xu X.-W."/>
            <person name="Guo L.-L."/>
        </authorList>
    </citation>
    <scope>NUCLEOTIDE SEQUENCE [LARGE SCALE GENOMIC DNA]</scope>
    <source>
        <strain evidence="12 13">CCUG67844</strain>
    </source>
</reference>
<dbReference type="CDD" id="cd05247">
    <property type="entry name" value="UDP_G4E_1_SDR_e"/>
    <property type="match status" value="1"/>
</dbReference>
<evidence type="ECO:0000259" key="11">
    <source>
        <dbReference type="Pfam" id="PF01370"/>
    </source>
</evidence>
<comment type="pathway">
    <text evidence="3 10">Carbohydrate metabolism; galactose metabolism.</text>
</comment>
<evidence type="ECO:0000256" key="2">
    <source>
        <dbReference type="ARBA" id="ARBA00001911"/>
    </source>
</evidence>
<dbReference type="SUPFAM" id="SSF51735">
    <property type="entry name" value="NAD(P)-binding Rossmann-fold domains"/>
    <property type="match status" value="1"/>
</dbReference>
<evidence type="ECO:0000256" key="7">
    <source>
        <dbReference type="ARBA" id="ARBA00023027"/>
    </source>
</evidence>
<dbReference type="NCBIfam" id="TIGR01179">
    <property type="entry name" value="galE"/>
    <property type="match status" value="1"/>
</dbReference>
<evidence type="ECO:0000256" key="8">
    <source>
        <dbReference type="ARBA" id="ARBA00023235"/>
    </source>
</evidence>
<gene>
    <name evidence="12" type="primary">galE</name>
    <name evidence="12" type="ORF">D1222_12600</name>
</gene>
<comment type="similarity">
    <text evidence="4 10">Belongs to the NAD(P)-dependent epimerase/dehydratase family.</text>
</comment>
<keyword evidence="13" id="KW-1185">Reference proteome</keyword>
<evidence type="ECO:0000256" key="10">
    <source>
        <dbReference type="RuleBase" id="RU366046"/>
    </source>
</evidence>
<dbReference type="UniPathway" id="UPA00214"/>
<comment type="subunit">
    <text evidence="10">Homodimer.</text>
</comment>
<comment type="catalytic activity">
    <reaction evidence="1 10">
        <text>UDP-alpha-D-glucose = UDP-alpha-D-galactose</text>
        <dbReference type="Rhea" id="RHEA:22168"/>
        <dbReference type="ChEBI" id="CHEBI:58885"/>
        <dbReference type="ChEBI" id="CHEBI:66914"/>
        <dbReference type="EC" id="5.1.3.2"/>
    </reaction>
</comment>
<feature type="domain" description="NAD-dependent epimerase/dehydratase" evidence="11">
    <location>
        <begin position="5"/>
        <end position="253"/>
    </location>
</feature>
<dbReference type="GO" id="GO:0003978">
    <property type="term" value="F:UDP-glucose 4-epimerase activity"/>
    <property type="evidence" value="ECO:0007669"/>
    <property type="project" value="UniProtKB-UniRule"/>
</dbReference>
<keyword evidence="7 10" id="KW-0520">NAD</keyword>
<dbReference type="InterPro" id="IPR005886">
    <property type="entry name" value="UDP_G4E"/>
</dbReference>
<evidence type="ECO:0000313" key="13">
    <source>
        <dbReference type="Proteomes" id="UP000265845"/>
    </source>
</evidence>
<dbReference type="InterPro" id="IPR036291">
    <property type="entry name" value="NAD(P)-bd_dom_sf"/>
</dbReference>
<dbReference type="EMBL" id="QWGA01000007">
    <property type="protein sequence ID" value="RIJ29185.1"/>
    <property type="molecule type" value="Genomic_DNA"/>
</dbReference>
<keyword evidence="8 10" id="KW-0413">Isomerase</keyword>
<dbReference type="PANTHER" id="PTHR43725:SF53">
    <property type="entry name" value="UDP-ARABINOSE 4-EPIMERASE 1"/>
    <property type="match status" value="1"/>
</dbReference>
<evidence type="ECO:0000256" key="5">
    <source>
        <dbReference type="ARBA" id="ARBA00013189"/>
    </source>
</evidence>